<name>A0AB33D186_ALCFA</name>
<evidence type="ECO:0000259" key="2">
    <source>
        <dbReference type="Pfam" id="PF02771"/>
    </source>
</evidence>
<dbReference type="GO" id="GO:0006552">
    <property type="term" value="P:L-leucine catabolic process"/>
    <property type="evidence" value="ECO:0007669"/>
    <property type="project" value="TreeGrafter"/>
</dbReference>
<dbReference type="GO" id="GO:0008470">
    <property type="term" value="F:3-methylbutanoyl-CoA dehydrogenase activity"/>
    <property type="evidence" value="ECO:0007669"/>
    <property type="project" value="TreeGrafter"/>
</dbReference>
<dbReference type="InterPro" id="IPR036250">
    <property type="entry name" value="AcylCo_DH-like_C"/>
</dbReference>
<proteinExistence type="predicted"/>
<dbReference type="GO" id="GO:0050660">
    <property type="term" value="F:flavin adenine dinucleotide binding"/>
    <property type="evidence" value="ECO:0007669"/>
    <property type="project" value="InterPro"/>
</dbReference>
<dbReference type="InterPro" id="IPR046373">
    <property type="entry name" value="Acyl-CoA_Oxase/DH_mid-dom_sf"/>
</dbReference>
<accession>A0AB33D186</accession>
<organism evidence="4 5">
    <name type="scientific">Alcaligenes faecalis</name>
    <dbReference type="NCBI Taxonomy" id="511"/>
    <lineage>
        <taxon>Bacteria</taxon>
        <taxon>Pseudomonadati</taxon>
        <taxon>Pseudomonadota</taxon>
        <taxon>Betaproteobacteria</taxon>
        <taxon>Burkholderiales</taxon>
        <taxon>Alcaligenaceae</taxon>
        <taxon>Alcaligenes</taxon>
    </lineage>
</organism>
<dbReference type="EMBL" id="CP021641">
    <property type="protein sequence ID" value="ASR91311.1"/>
    <property type="molecule type" value="Genomic_DNA"/>
</dbReference>
<feature type="domain" description="Acyl-CoA dehydrogenase C-terminal" evidence="3">
    <location>
        <begin position="248"/>
        <end position="381"/>
    </location>
</feature>
<keyword evidence="1" id="KW-0560">Oxidoreductase</keyword>
<gene>
    <name evidence="4" type="ORF">AFA_00500</name>
</gene>
<evidence type="ECO:0000259" key="3">
    <source>
        <dbReference type="Pfam" id="PF08028"/>
    </source>
</evidence>
<dbReference type="KEGG" id="afq:AFA_00500"/>
<dbReference type="PIRSF" id="PIRSF016578">
    <property type="entry name" value="HsaA"/>
    <property type="match status" value="1"/>
</dbReference>
<protein>
    <submittedName>
        <fullName evidence="4">SfnB family sulfur acquisition oxidoreductase</fullName>
    </submittedName>
</protein>
<dbReference type="PANTHER" id="PTHR43884:SF12">
    <property type="entry name" value="ISOVALERYL-COA DEHYDROGENASE, MITOCHONDRIAL-RELATED"/>
    <property type="match status" value="1"/>
</dbReference>
<dbReference type="Gene3D" id="1.10.540.10">
    <property type="entry name" value="Acyl-CoA dehydrogenase/oxidase, N-terminal domain"/>
    <property type="match status" value="1"/>
</dbReference>
<dbReference type="Proteomes" id="UP000214561">
    <property type="component" value="Chromosome"/>
</dbReference>
<evidence type="ECO:0000313" key="5">
    <source>
        <dbReference type="Proteomes" id="UP000214561"/>
    </source>
</evidence>
<dbReference type="Pfam" id="PF08028">
    <property type="entry name" value="Acyl-CoA_dh_2"/>
    <property type="match status" value="1"/>
</dbReference>
<dbReference type="SUPFAM" id="SSF47203">
    <property type="entry name" value="Acyl-CoA dehydrogenase C-terminal domain-like"/>
    <property type="match status" value="1"/>
</dbReference>
<dbReference type="PANTHER" id="PTHR43884">
    <property type="entry name" value="ACYL-COA DEHYDROGENASE"/>
    <property type="match status" value="1"/>
</dbReference>
<dbReference type="InterPro" id="IPR013107">
    <property type="entry name" value="Acyl-CoA_DH_C"/>
</dbReference>
<dbReference type="NCBIfam" id="TIGR04022">
    <property type="entry name" value="sulfur_SfnB"/>
    <property type="match status" value="1"/>
</dbReference>
<feature type="domain" description="Acyl-CoA dehydrogenase/oxidase N-terminal" evidence="2">
    <location>
        <begin position="26"/>
        <end position="128"/>
    </location>
</feature>
<evidence type="ECO:0000256" key="1">
    <source>
        <dbReference type="ARBA" id="ARBA00023002"/>
    </source>
</evidence>
<dbReference type="Gene3D" id="1.20.140.10">
    <property type="entry name" value="Butyryl-CoA Dehydrogenase, subunit A, domain 3"/>
    <property type="match status" value="1"/>
</dbReference>
<dbReference type="InterPro" id="IPR009100">
    <property type="entry name" value="AcylCoA_DH/oxidase_NM_dom_sf"/>
</dbReference>
<dbReference type="Pfam" id="PF02771">
    <property type="entry name" value="Acyl-CoA_dh_N"/>
    <property type="match status" value="1"/>
</dbReference>
<dbReference type="AlphaFoldDB" id="A0AB33D186"/>
<dbReference type="SUPFAM" id="SSF56645">
    <property type="entry name" value="Acyl-CoA dehydrogenase NM domain-like"/>
    <property type="match status" value="1"/>
</dbReference>
<evidence type="ECO:0000313" key="4">
    <source>
        <dbReference type="EMBL" id="ASR91311.1"/>
    </source>
</evidence>
<dbReference type="InterPro" id="IPR037069">
    <property type="entry name" value="AcylCoA_DH/ox_N_sf"/>
</dbReference>
<dbReference type="Gene3D" id="2.40.110.10">
    <property type="entry name" value="Butyryl-CoA Dehydrogenase, subunit A, domain 2"/>
    <property type="match status" value="1"/>
</dbReference>
<dbReference type="InterPro" id="IPR023922">
    <property type="entry name" value="S04_starv_induced_SfnB"/>
</dbReference>
<dbReference type="InterPro" id="IPR013786">
    <property type="entry name" value="AcylCoA_DH/ox_N"/>
</dbReference>
<sequence length="406" mass="44432">MTNGIEAMTTPLSTSVHIIQSEAEALQAAEQFAQSIAQHALERDRDRILPHREVEQFSQSGLWGITVPKEYGGAGVSTDVLTRVVQRIAQADGNFGHIPQNHYYALEVLRVGATHEQKAFFYDQVLQGKRFGNALAEIGKKDFVRRTQLLKEPDGWFVDGRKFYCTGSLFAHWIPTLTTSPDDGRLYLVFVPRGAAGVTLTDDWDGFGQRVTGSGSVEFTRVPVQPQWVVPFTDSFERPTTIGPYAQIIHAALDLGIGQGAFAATLPFIREHSRPWIAAGVDSAAQDPLLLQEVGNVHVRLRAAQALLARAARFVDAAQQAPDEDSVAQASVAVAQAKALATTASVLAGSKLFELGGTSATQAQHGLDRYWRNARVHTLHDPVRWKYHAIGNYTLNGVRPPRHGAL</sequence>
<reference evidence="4 5" key="1">
    <citation type="submission" date="2017-05" db="EMBL/GenBank/DDBJ databases">
        <authorList>
            <person name="Qiu J.G."/>
            <person name="He J."/>
        </authorList>
    </citation>
    <scope>NUCLEOTIDE SEQUENCE [LARGE SCALE GENOMIC DNA]</scope>
    <source>
        <strain evidence="4 5">JQ135</strain>
    </source>
</reference>